<gene>
    <name evidence="4" type="ORF">BJ958_005427</name>
</gene>
<feature type="region of interest" description="Disordered" evidence="1">
    <location>
        <begin position="308"/>
        <end position="335"/>
    </location>
</feature>
<keyword evidence="5" id="KW-1185">Reference proteome</keyword>
<evidence type="ECO:0000313" key="5">
    <source>
        <dbReference type="Proteomes" id="UP000582231"/>
    </source>
</evidence>
<proteinExistence type="predicted"/>
<name>A0A852RK61_9ACTN</name>
<evidence type="ECO:0000256" key="1">
    <source>
        <dbReference type="SAM" id="MobiDB-lite"/>
    </source>
</evidence>
<feature type="signal peptide" evidence="3">
    <location>
        <begin position="1"/>
        <end position="28"/>
    </location>
</feature>
<protein>
    <recommendedName>
        <fullName evidence="6">Peptidase</fullName>
    </recommendedName>
</protein>
<feature type="compositionally biased region" description="Low complexity" evidence="1">
    <location>
        <begin position="316"/>
        <end position="327"/>
    </location>
</feature>
<keyword evidence="3" id="KW-0732">Signal</keyword>
<evidence type="ECO:0000256" key="2">
    <source>
        <dbReference type="SAM" id="Phobius"/>
    </source>
</evidence>
<keyword evidence="2" id="KW-0812">Transmembrane</keyword>
<accession>A0A852RK61</accession>
<reference evidence="4 5" key="1">
    <citation type="submission" date="2020-07" db="EMBL/GenBank/DDBJ databases">
        <title>Sequencing the genomes of 1000 actinobacteria strains.</title>
        <authorList>
            <person name="Klenk H.-P."/>
        </authorList>
    </citation>
    <scope>NUCLEOTIDE SEQUENCE [LARGE SCALE GENOMIC DNA]</scope>
    <source>
        <strain evidence="4 5">DSM 19082</strain>
    </source>
</reference>
<sequence length="364" mass="37172">MDRPLGALSGLLAVLLALPVLLPPDAHADVPTLASGSQPITLPTDAPTTFRLHRTATGSTFHVGLWYVGAGDSVGEGVRLTIGTTPADTGCGSGAVFRPTRGEPAPLLTTTASTWTDQPDHPCGTAAELYVTVGLPSDPVDRGRAATLVVEEEPPLSTYAYDLLPEPAEPTWQPVEPAPSPQPVLAGTTPDDAPVVGPGSHEVALRPGRQAVLAVPVDWDQDLRAQVDGSAAASVTVLGPLLGEDVAASGPGWAQSHVTSYLHRNSFDPTRAGASLAGEHYVLVGLPPEAAPATVSVTLAVDGVPADGVPDYTGRADAAPEPSAEPADAPDDDSAPAPIWIGAGALVVLVAVLLTRRAGRDRGR</sequence>
<evidence type="ECO:0000256" key="3">
    <source>
        <dbReference type="SAM" id="SignalP"/>
    </source>
</evidence>
<organism evidence="4 5">
    <name type="scientific">Nocardioides kongjuensis</name>
    <dbReference type="NCBI Taxonomy" id="349522"/>
    <lineage>
        <taxon>Bacteria</taxon>
        <taxon>Bacillati</taxon>
        <taxon>Actinomycetota</taxon>
        <taxon>Actinomycetes</taxon>
        <taxon>Propionibacteriales</taxon>
        <taxon>Nocardioidaceae</taxon>
        <taxon>Nocardioides</taxon>
    </lineage>
</organism>
<dbReference type="Proteomes" id="UP000582231">
    <property type="component" value="Unassembled WGS sequence"/>
</dbReference>
<dbReference type="RefSeq" id="WP_179729870.1">
    <property type="nucleotide sequence ID" value="NZ_BAABEF010000001.1"/>
</dbReference>
<feature type="transmembrane region" description="Helical" evidence="2">
    <location>
        <begin position="337"/>
        <end position="355"/>
    </location>
</feature>
<evidence type="ECO:0000313" key="4">
    <source>
        <dbReference type="EMBL" id="NYD33881.1"/>
    </source>
</evidence>
<keyword evidence="2" id="KW-0472">Membrane</keyword>
<keyword evidence="2" id="KW-1133">Transmembrane helix</keyword>
<dbReference type="EMBL" id="JACCBF010000001">
    <property type="protein sequence ID" value="NYD33881.1"/>
    <property type="molecule type" value="Genomic_DNA"/>
</dbReference>
<dbReference type="AlphaFoldDB" id="A0A852RK61"/>
<comment type="caution">
    <text evidence="4">The sequence shown here is derived from an EMBL/GenBank/DDBJ whole genome shotgun (WGS) entry which is preliminary data.</text>
</comment>
<evidence type="ECO:0008006" key="6">
    <source>
        <dbReference type="Google" id="ProtNLM"/>
    </source>
</evidence>
<feature type="chain" id="PRO_5033025297" description="Peptidase" evidence="3">
    <location>
        <begin position="29"/>
        <end position="364"/>
    </location>
</feature>